<dbReference type="CDD" id="cd07323">
    <property type="entry name" value="LAM"/>
    <property type="match status" value="1"/>
</dbReference>
<dbReference type="AlphaFoldDB" id="A0A2G9GWB9"/>
<dbReference type="OrthoDB" id="340227at2759"/>
<evidence type="ECO:0000313" key="5">
    <source>
        <dbReference type="EMBL" id="PIN09505.1"/>
    </source>
</evidence>
<proteinExistence type="predicted"/>
<feature type="compositionally biased region" description="Polar residues" evidence="3">
    <location>
        <begin position="66"/>
        <end position="78"/>
    </location>
</feature>
<reference evidence="6" key="1">
    <citation type="journal article" date="2018" name="Gigascience">
        <title>Genome assembly of the Pink Ipe (Handroanthus impetiginosus, Bignoniaceae), a highly valued, ecologically keystone Neotropical timber forest tree.</title>
        <authorList>
            <person name="Silva-Junior O.B."/>
            <person name="Grattapaglia D."/>
            <person name="Novaes E."/>
            <person name="Collevatti R.G."/>
        </authorList>
    </citation>
    <scope>NUCLEOTIDE SEQUENCE [LARGE SCALE GENOMIC DNA]</scope>
    <source>
        <strain evidence="6">cv. UFG-1</strain>
    </source>
</reference>
<evidence type="ECO:0000259" key="4">
    <source>
        <dbReference type="PROSITE" id="PS50961"/>
    </source>
</evidence>
<feature type="compositionally biased region" description="Polar residues" evidence="3">
    <location>
        <begin position="1"/>
        <end position="15"/>
    </location>
</feature>
<feature type="compositionally biased region" description="Polar residues" evidence="3">
    <location>
        <begin position="185"/>
        <end position="200"/>
    </location>
</feature>
<dbReference type="Proteomes" id="UP000231279">
    <property type="component" value="Unassembled WGS sequence"/>
</dbReference>
<dbReference type="GO" id="GO:0005737">
    <property type="term" value="C:cytoplasm"/>
    <property type="evidence" value="ECO:0007669"/>
    <property type="project" value="UniProtKB-ARBA"/>
</dbReference>
<feature type="region of interest" description="Disordered" evidence="3">
    <location>
        <begin position="1"/>
        <end position="113"/>
    </location>
</feature>
<dbReference type="STRING" id="429701.A0A2G9GWB9"/>
<evidence type="ECO:0000256" key="3">
    <source>
        <dbReference type="SAM" id="MobiDB-lite"/>
    </source>
</evidence>
<dbReference type="InterPro" id="IPR036390">
    <property type="entry name" value="WH_DNA-bd_sf"/>
</dbReference>
<feature type="compositionally biased region" description="Polar residues" evidence="3">
    <location>
        <begin position="158"/>
        <end position="170"/>
    </location>
</feature>
<feature type="domain" description="HTH La-type RNA-binding" evidence="4">
    <location>
        <begin position="344"/>
        <end position="433"/>
    </location>
</feature>
<dbReference type="PROSITE" id="PS50961">
    <property type="entry name" value="HTH_LA"/>
    <property type="match status" value="1"/>
</dbReference>
<dbReference type="EMBL" id="NKXS01003525">
    <property type="protein sequence ID" value="PIN09505.1"/>
    <property type="molecule type" value="Genomic_DNA"/>
</dbReference>
<keyword evidence="6" id="KW-1185">Reference proteome</keyword>
<name>A0A2G9GWB9_9LAMI</name>
<dbReference type="InterPro" id="IPR045180">
    <property type="entry name" value="La_dom_prot"/>
</dbReference>
<dbReference type="GO" id="GO:0003723">
    <property type="term" value="F:RNA binding"/>
    <property type="evidence" value="ECO:0007669"/>
    <property type="project" value="UniProtKB-UniRule"/>
</dbReference>
<gene>
    <name evidence="5" type="ORF">CDL12_17910</name>
</gene>
<keyword evidence="1 2" id="KW-0694">RNA-binding</keyword>
<dbReference type="Pfam" id="PF05383">
    <property type="entry name" value="La"/>
    <property type="match status" value="1"/>
</dbReference>
<dbReference type="PANTHER" id="PTHR22792:SF132">
    <property type="entry name" value="LA-RELATED PROTEIN 1"/>
    <property type="match status" value="1"/>
</dbReference>
<evidence type="ECO:0000256" key="1">
    <source>
        <dbReference type="ARBA" id="ARBA00022884"/>
    </source>
</evidence>
<dbReference type="Gene3D" id="1.10.10.10">
    <property type="entry name" value="Winged helix-like DNA-binding domain superfamily/Winged helix DNA-binding domain"/>
    <property type="match status" value="1"/>
</dbReference>
<dbReference type="InterPro" id="IPR006630">
    <property type="entry name" value="La_HTH"/>
</dbReference>
<dbReference type="SUPFAM" id="SSF46785">
    <property type="entry name" value="Winged helix' DNA-binding domain"/>
    <property type="match status" value="1"/>
</dbReference>
<organism evidence="5 6">
    <name type="scientific">Handroanthus impetiginosus</name>
    <dbReference type="NCBI Taxonomy" id="429701"/>
    <lineage>
        <taxon>Eukaryota</taxon>
        <taxon>Viridiplantae</taxon>
        <taxon>Streptophyta</taxon>
        <taxon>Embryophyta</taxon>
        <taxon>Tracheophyta</taxon>
        <taxon>Spermatophyta</taxon>
        <taxon>Magnoliopsida</taxon>
        <taxon>eudicotyledons</taxon>
        <taxon>Gunneridae</taxon>
        <taxon>Pentapetalae</taxon>
        <taxon>asterids</taxon>
        <taxon>lamiids</taxon>
        <taxon>Lamiales</taxon>
        <taxon>Bignoniaceae</taxon>
        <taxon>Crescentiina</taxon>
        <taxon>Tabebuia alliance</taxon>
        <taxon>Handroanthus</taxon>
    </lineage>
</organism>
<protein>
    <submittedName>
        <fullName evidence="5">RNA-binding protein LARP/SRO9</fullName>
    </submittedName>
</protein>
<feature type="compositionally biased region" description="Low complexity" evidence="3">
    <location>
        <begin position="51"/>
        <end position="65"/>
    </location>
</feature>
<accession>A0A2G9GWB9</accession>
<feature type="region of interest" description="Disordered" evidence="3">
    <location>
        <begin position="128"/>
        <end position="299"/>
    </location>
</feature>
<dbReference type="SMART" id="SM00715">
    <property type="entry name" value="LA"/>
    <property type="match status" value="1"/>
</dbReference>
<dbReference type="PANTHER" id="PTHR22792">
    <property type="entry name" value="LUPUS LA PROTEIN-RELATED"/>
    <property type="match status" value="1"/>
</dbReference>
<dbReference type="InterPro" id="IPR036388">
    <property type="entry name" value="WH-like_DNA-bd_sf"/>
</dbReference>
<dbReference type="FunFam" id="1.10.10.10:FF:000131">
    <property type="entry name" value="la-related protein 1B isoform X2"/>
    <property type="match status" value="1"/>
</dbReference>
<feature type="compositionally biased region" description="Basic and acidic residues" evidence="3">
    <location>
        <begin position="258"/>
        <end position="282"/>
    </location>
</feature>
<comment type="caution">
    <text evidence="5">The sequence shown here is derived from an EMBL/GenBank/DDBJ whole genome shotgun (WGS) entry which is preliminary data.</text>
</comment>
<evidence type="ECO:0000256" key="2">
    <source>
        <dbReference type="PROSITE-ProRule" id="PRU00332"/>
    </source>
</evidence>
<evidence type="ECO:0000313" key="6">
    <source>
        <dbReference type="Proteomes" id="UP000231279"/>
    </source>
</evidence>
<sequence>MARSSGSPSSPIHAQNSPRNRSSRRSRGVLSPSNSSPPPLSLSGTSDQEQFPASSSSPASDSFSSKEVTTIVTASSSLAVDDSGALAGGDALPDNSDNGGAAKKPAWNKPSNGATVEVSAVMGAESWPALSESARASPKSSSTNSLKLLSVPEKEAGTSISTLSPSSNHVAPTRQRSMKRGGGNSNQSSMPANGSSSQATPAVEVPPQSTGKSGGSSGESYRDVGHRGGSYGGKDSSFRGNNGPQPRGDGSYHHGHGGRRDPHRSFGSRENHAPQQRVDTRPFLRGPAANAPFVPPPPPPVAVRPFVAPMVYTEVPSPVFYVPGPHPDAFRTVPMVPVSPVFLPMPDPHLPSRILNQIDYYFSNENLVKDTFLRQNMDSEGWVPVKLIAGFKKVMQLTDNIQLILDAIQASNVVEVQGDKVRRKIDWMKWIMPPVQYGSVTTSQSIGESSQDMLATHLNSVTLDETAAT</sequence>
<feature type="compositionally biased region" description="Low complexity" evidence="3">
    <location>
        <begin position="131"/>
        <end position="150"/>
    </location>
</feature>